<protein>
    <submittedName>
        <fullName evidence="1">Uncharacterized protein</fullName>
    </submittedName>
</protein>
<organism evidence="1 2">
    <name type="scientific">Kitasatospora viridis</name>
    <dbReference type="NCBI Taxonomy" id="281105"/>
    <lineage>
        <taxon>Bacteria</taxon>
        <taxon>Bacillati</taxon>
        <taxon>Actinomycetota</taxon>
        <taxon>Actinomycetes</taxon>
        <taxon>Kitasatosporales</taxon>
        <taxon>Streptomycetaceae</taxon>
        <taxon>Kitasatospora</taxon>
    </lineage>
</organism>
<dbReference type="AlphaFoldDB" id="A0A561ULV3"/>
<gene>
    <name evidence="1" type="ORF">FHX73_114217</name>
</gene>
<keyword evidence="2" id="KW-1185">Reference proteome</keyword>
<dbReference type="Proteomes" id="UP000317940">
    <property type="component" value="Unassembled WGS sequence"/>
</dbReference>
<evidence type="ECO:0000313" key="1">
    <source>
        <dbReference type="EMBL" id="TWG00342.1"/>
    </source>
</evidence>
<comment type="caution">
    <text evidence="1">The sequence shown here is derived from an EMBL/GenBank/DDBJ whole genome shotgun (WGS) entry which is preliminary data.</text>
</comment>
<dbReference type="RefSeq" id="WP_145906457.1">
    <property type="nucleotide sequence ID" value="NZ_BAAAMZ010000014.1"/>
</dbReference>
<sequence length="174" mass="19612">MTNPSADELPHDRDSHGILWSRMTLHPGRGRPEYGRVHPGRQRRAMQRLLCQVCGKPADQNEAGTLWLLKNDHTDWPAWPEDMAATHPPICTPCADLAPRLCPHLREDHVLIRVRDCSALAIYGALYRPAPLGPEPVNDVTVTPDDPRARWILAAQLVRALRGCTTEPFTRREV</sequence>
<dbReference type="EMBL" id="VIWT01000001">
    <property type="protein sequence ID" value="TWG00342.1"/>
    <property type="molecule type" value="Genomic_DNA"/>
</dbReference>
<dbReference type="OrthoDB" id="3689934at2"/>
<reference evidence="1 2" key="1">
    <citation type="submission" date="2019-06" db="EMBL/GenBank/DDBJ databases">
        <title>Sequencing the genomes of 1000 actinobacteria strains.</title>
        <authorList>
            <person name="Klenk H.-P."/>
        </authorList>
    </citation>
    <scope>NUCLEOTIDE SEQUENCE [LARGE SCALE GENOMIC DNA]</scope>
    <source>
        <strain evidence="1 2">DSM 44826</strain>
    </source>
</reference>
<evidence type="ECO:0000313" key="2">
    <source>
        <dbReference type="Proteomes" id="UP000317940"/>
    </source>
</evidence>
<name>A0A561ULV3_9ACTN</name>
<proteinExistence type="predicted"/>
<accession>A0A561ULV3</accession>